<dbReference type="Proteomes" id="UP001594351">
    <property type="component" value="Unassembled WGS sequence"/>
</dbReference>
<dbReference type="PROSITE" id="PS50005">
    <property type="entry name" value="TPR"/>
    <property type="match status" value="4"/>
</dbReference>
<feature type="repeat" description="TPR" evidence="3">
    <location>
        <begin position="938"/>
        <end position="971"/>
    </location>
</feature>
<dbReference type="SMART" id="SM00220">
    <property type="entry name" value="S_TKc"/>
    <property type="match status" value="1"/>
</dbReference>
<dbReference type="InterPro" id="IPR011009">
    <property type="entry name" value="Kinase-like_dom_sf"/>
</dbReference>
<evidence type="ECO:0000256" key="3">
    <source>
        <dbReference type="PROSITE-ProRule" id="PRU00339"/>
    </source>
</evidence>
<evidence type="ECO:0000313" key="6">
    <source>
        <dbReference type="EMBL" id="MFC1852819.1"/>
    </source>
</evidence>
<feature type="repeat" description="TPR" evidence="3">
    <location>
        <begin position="1098"/>
        <end position="1131"/>
    </location>
</feature>
<evidence type="ECO:0000313" key="7">
    <source>
        <dbReference type="Proteomes" id="UP001594351"/>
    </source>
</evidence>
<dbReference type="PROSITE" id="PS50011">
    <property type="entry name" value="PROTEIN_KINASE_DOM"/>
    <property type="match status" value="1"/>
</dbReference>
<reference evidence="6 7" key="1">
    <citation type="submission" date="2024-09" db="EMBL/GenBank/DDBJ databases">
        <title>Laminarin stimulates single cell rates of sulfate reduction while oxygen inhibits transcriptomic activity in coastal marine sediment.</title>
        <authorList>
            <person name="Lindsay M."/>
            <person name="Orcutt B."/>
            <person name="Emerson D."/>
            <person name="Stepanauskas R."/>
            <person name="D'Angelo T."/>
        </authorList>
    </citation>
    <scope>NUCLEOTIDE SEQUENCE [LARGE SCALE GENOMIC DNA]</scope>
    <source>
        <strain evidence="6">SAG AM-311-K15</strain>
    </source>
</reference>
<dbReference type="SMART" id="SM00028">
    <property type="entry name" value="TPR"/>
    <property type="match status" value="11"/>
</dbReference>
<evidence type="ECO:0000256" key="2">
    <source>
        <dbReference type="ARBA" id="ARBA00022840"/>
    </source>
</evidence>
<proteinExistence type="predicted"/>
<feature type="domain" description="Protein kinase" evidence="5">
    <location>
        <begin position="9"/>
        <end position="319"/>
    </location>
</feature>
<dbReference type="SUPFAM" id="SSF48452">
    <property type="entry name" value="TPR-like"/>
    <property type="match status" value="3"/>
</dbReference>
<keyword evidence="3" id="KW-0802">TPR repeat</keyword>
<keyword evidence="7" id="KW-1185">Reference proteome</keyword>
<dbReference type="PANTHER" id="PTHR16305">
    <property type="entry name" value="TESTICULAR SOLUBLE ADENYLYL CYCLASE"/>
    <property type="match status" value="1"/>
</dbReference>
<dbReference type="EMBL" id="JBHPBY010000371">
    <property type="protein sequence ID" value="MFC1852819.1"/>
    <property type="molecule type" value="Genomic_DNA"/>
</dbReference>
<dbReference type="Pfam" id="PF00069">
    <property type="entry name" value="Pkinase"/>
    <property type="match status" value="2"/>
</dbReference>
<keyword evidence="1 4" id="KW-0547">Nucleotide-binding</keyword>
<evidence type="ECO:0000256" key="4">
    <source>
        <dbReference type="PROSITE-ProRule" id="PRU10141"/>
    </source>
</evidence>
<name>A0ABV6Z2Y4_UNCC1</name>
<dbReference type="Gene3D" id="1.25.40.10">
    <property type="entry name" value="Tetratricopeptide repeat domain"/>
    <property type="match status" value="2"/>
</dbReference>
<protein>
    <submittedName>
        <fullName evidence="6">Tetratricopeptide repeat protein</fullName>
    </submittedName>
</protein>
<dbReference type="InterPro" id="IPR000719">
    <property type="entry name" value="Prot_kinase_dom"/>
</dbReference>
<dbReference type="PROSITE" id="PS00108">
    <property type="entry name" value="PROTEIN_KINASE_ST"/>
    <property type="match status" value="1"/>
</dbReference>
<dbReference type="SUPFAM" id="SSF56112">
    <property type="entry name" value="Protein kinase-like (PK-like)"/>
    <property type="match status" value="1"/>
</dbReference>
<dbReference type="SUPFAM" id="SSF52540">
    <property type="entry name" value="P-loop containing nucleoside triphosphate hydrolases"/>
    <property type="match status" value="1"/>
</dbReference>
<dbReference type="Pfam" id="PF13424">
    <property type="entry name" value="TPR_12"/>
    <property type="match status" value="3"/>
</dbReference>
<dbReference type="Gene3D" id="3.40.50.300">
    <property type="entry name" value="P-loop containing nucleotide triphosphate hydrolases"/>
    <property type="match status" value="1"/>
</dbReference>
<sequence>MTSPQIGSYHILHPLGQGGMGVVHKARHQETGEVVALKTIRVVDEMQLESIRREVRALARIKHPGIVRIVAEGVQDGLPWYAMDFVEGMTLRQYITRQQGYALRQPIEFVSGEATPDLWWTGNLGRARDTARTARGQDHCPATARAQSVSMRGKLSQVLPLVSKLCSPLAFLHGEGIVHRDLKPENIMVTRDGTPIVVDFGLMTRFTGEESREILTVEYGAVGTVSYMAPEQIQGEFVDARADMYALGCILYELLVGHPPFIGVNSAQIIQAHLHGTPAPPSRFRPEVQTELDDLVSRLMTKDPRERIGHADVVATSLIQLSDDKITIEGPKPKTYLYRARCTGRETAMEKLRRYSRELKRNRGGFLFIGGESGIGKTRLVMEFGRELAREGVMVLTGECSEIACRPLEAFLKPLQAIADRCRERGLEETERLLGRRGKVFALYEPAMIDLPGQEQYPEPAELPPDAAKLRLYSYLSETFRELSTPTPVALLLDDLQWTDELSLGFFEYECRINHLTRAPIVMIGTYRSESVEEELHKIIDTSGVERINLGRLDDTSIATMVGDMLGMSPPPGSFSQYLSLQSAGNPLFVSEYLRVAIDIGLLSRNEQGAWQLEVDLDNRIPEMDVYEKLPIPTSLQGLIERRLESLSDNARAPVEAAAIVGREVSILLLWEMTGLDDEELLIVVDALLQHQILEKSSSGTVRFSHGQIRDISLSQLGRERRKELHRSAAESIELVYARQLEQYQAELGMHWVQAGDTDKAKSCYLSAARRSRDRYDHKEAVRLYSAYLNLVTSVTKEYLTVRCERGDVLQGSGHYDAALEDYAAACDKTDDEEMLTACRRKEAFILQTIGDISGARQAYHEALMLSEIFPLEQARILNEMAYFEGYLQSNYKEAENICKKAHDLVMSLYPSIQDYFATSSSDFVQHRIPRVACQVLAGTFYRFGVVHYTRGNLDRALEFHQKSLAICEEIGDRQGIGTASNNIGNVYHARGNLDRALVFHQKSLTIGKEIDDRQDIGKTLCNIGRVYHARGNLDQAIEFFQKSLAIFEEIGDRRNIGTALCNIGNVYHAHGNLDRALEFYQKYLAIDEKIGDRRGIGMASGNIGNVYLAYGDLDLALEFYQRSLAIFEEIGDKPIEAEAMMELSETHRIRGDLPRALKLNSQAMEIFTEVGNILKTGDCWCRRAECDIDRGNFSAAHDSFTRAKEIYEQIKGGEYSWRIPLIKVRLTIAKLGTETDKHRSEKTEQVVEQARNLVEEAHDNPRIPFKIEAPFRLGMALKAQGASEDAQASLEQALALARKYGYGLLERQIMKVMGEQQAG</sequence>
<dbReference type="InterPro" id="IPR011990">
    <property type="entry name" value="TPR-like_helical_dom_sf"/>
</dbReference>
<dbReference type="CDD" id="cd14014">
    <property type="entry name" value="STKc_PknB_like"/>
    <property type="match status" value="1"/>
</dbReference>
<accession>A0ABV6Z2Y4</accession>
<feature type="binding site" evidence="4">
    <location>
        <position position="38"/>
    </location>
    <ligand>
        <name>ATP</name>
        <dbReference type="ChEBI" id="CHEBI:30616"/>
    </ligand>
</feature>
<dbReference type="PANTHER" id="PTHR16305:SF28">
    <property type="entry name" value="GUANYLATE CYCLASE DOMAIN-CONTAINING PROTEIN"/>
    <property type="match status" value="1"/>
</dbReference>
<dbReference type="PROSITE" id="PS00107">
    <property type="entry name" value="PROTEIN_KINASE_ATP"/>
    <property type="match status" value="1"/>
</dbReference>
<dbReference type="Gene3D" id="1.10.510.10">
    <property type="entry name" value="Transferase(Phosphotransferase) domain 1"/>
    <property type="match status" value="2"/>
</dbReference>
<evidence type="ECO:0000259" key="5">
    <source>
        <dbReference type="PROSITE" id="PS50011"/>
    </source>
</evidence>
<dbReference type="Pfam" id="PF13191">
    <property type="entry name" value="AAA_16"/>
    <property type="match status" value="1"/>
</dbReference>
<keyword evidence="2 4" id="KW-0067">ATP-binding</keyword>
<dbReference type="Pfam" id="PF13181">
    <property type="entry name" value="TPR_8"/>
    <property type="match status" value="1"/>
</dbReference>
<dbReference type="InterPro" id="IPR008271">
    <property type="entry name" value="Ser/Thr_kinase_AS"/>
</dbReference>
<feature type="repeat" description="TPR" evidence="3">
    <location>
        <begin position="1058"/>
        <end position="1091"/>
    </location>
</feature>
<feature type="repeat" description="TPR" evidence="3">
    <location>
        <begin position="1018"/>
        <end position="1051"/>
    </location>
</feature>
<evidence type="ECO:0000256" key="1">
    <source>
        <dbReference type="ARBA" id="ARBA00022741"/>
    </source>
</evidence>
<gene>
    <name evidence="6" type="ORF">ACFL27_21690</name>
</gene>
<dbReference type="InterPro" id="IPR019734">
    <property type="entry name" value="TPR_rpt"/>
</dbReference>
<organism evidence="6 7">
    <name type="scientific">candidate division CSSED10-310 bacterium</name>
    <dbReference type="NCBI Taxonomy" id="2855610"/>
    <lineage>
        <taxon>Bacteria</taxon>
        <taxon>Bacteria division CSSED10-310</taxon>
    </lineage>
</organism>
<dbReference type="InterPro" id="IPR027417">
    <property type="entry name" value="P-loop_NTPase"/>
</dbReference>
<dbReference type="InterPro" id="IPR041664">
    <property type="entry name" value="AAA_16"/>
</dbReference>
<comment type="caution">
    <text evidence="6">The sequence shown here is derived from an EMBL/GenBank/DDBJ whole genome shotgun (WGS) entry which is preliminary data.</text>
</comment>
<dbReference type="InterPro" id="IPR017441">
    <property type="entry name" value="Protein_kinase_ATP_BS"/>
</dbReference>